<evidence type="ECO:0000259" key="2">
    <source>
        <dbReference type="Pfam" id="PF07811"/>
    </source>
</evidence>
<name>A0ABX1QBF3_9RHOO</name>
<organism evidence="3 4">
    <name type="scientific">Aromatoleum diolicum</name>
    <dbReference type="NCBI Taxonomy" id="75796"/>
    <lineage>
        <taxon>Bacteria</taxon>
        <taxon>Pseudomonadati</taxon>
        <taxon>Pseudomonadota</taxon>
        <taxon>Betaproteobacteria</taxon>
        <taxon>Rhodocyclales</taxon>
        <taxon>Rhodocyclaceae</taxon>
        <taxon>Aromatoleum</taxon>
    </lineage>
</organism>
<dbReference type="Pfam" id="PF07811">
    <property type="entry name" value="TadE"/>
    <property type="match status" value="1"/>
</dbReference>
<proteinExistence type="predicted"/>
<keyword evidence="1" id="KW-0472">Membrane</keyword>
<sequence>MKQDMPFKIGNRSQRGVAAVEFALVAGLFFSLLIGVMEMGRVLFYWNTATEATRLGARIAVVCDVNDSAIKTKMSSLFPMVSGDNIQVLYSPAGCSVETCDEVTVRIQPVAVTTLIPYIPLTLNLPAFATTLPRESLASEVDDVNNPVCQ</sequence>
<reference evidence="3 4" key="1">
    <citation type="submission" date="2019-12" db="EMBL/GenBank/DDBJ databases">
        <title>Comparative genomics gives insights into the taxonomy of the Azoarcus-Aromatoleum group and reveals separate origins of nif in the plant-associated Azoarcus and non-plant-associated Aromatoleum sub-groups.</title>
        <authorList>
            <person name="Lafos M."/>
            <person name="Maluk M."/>
            <person name="Batista M."/>
            <person name="Junghare M."/>
            <person name="Carmona M."/>
            <person name="Faoro H."/>
            <person name="Cruz L.M."/>
            <person name="Battistoni F."/>
            <person name="De Souza E."/>
            <person name="Pedrosa F."/>
            <person name="Chen W.-M."/>
            <person name="Poole P.S."/>
            <person name="Dixon R.A."/>
            <person name="James E.K."/>
        </authorList>
    </citation>
    <scope>NUCLEOTIDE SEQUENCE [LARGE SCALE GENOMIC DNA]</scope>
    <source>
        <strain evidence="3 4">22Lin</strain>
    </source>
</reference>
<dbReference type="Proteomes" id="UP000648984">
    <property type="component" value="Unassembled WGS sequence"/>
</dbReference>
<evidence type="ECO:0000313" key="3">
    <source>
        <dbReference type="EMBL" id="NMG74351.1"/>
    </source>
</evidence>
<evidence type="ECO:0000313" key="4">
    <source>
        <dbReference type="Proteomes" id="UP000648984"/>
    </source>
</evidence>
<accession>A0ABX1QBF3</accession>
<protein>
    <submittedName>
        <fullName evidence="3">Pilus assembly protein</fullName>
    </submittedName>
</protein>
<dbReference type="EMBL" id="WTVQ01000007">
    <property type="protein sequence ID" value="NMG74351.1"/>
    <property type="molecule type" value="Genomic_DNA"/>
</dbReference>
<keyword evidence="1" id="KW-0812">Transmembrane</keyword>
<dbReference type="InterPro" id="IPR012495">
    <property type="entry name" value="TadE-like_dom"/>
</dbReference>
<keyword evidence="1" id="KW-1133">Transmembrane helix</keyword>
<comment type="caution">
    <text evidence="3">The sequence shown here is derived from an EMBL/GenBank/DDBJ whole genome shotgun (WGS) entry which is preliminary data.</text>
</comment>
<feature type="transmembrane region" description="Helical" evidence="1">
    <location>
        <begin position="16"/>
        <end position="36"/>
    </location>
</feature>
<gene>
    <name evidence="3" type="ORF">GPA25_06215</name>
</gene>
<evidence type="ECO:0000256" key="1">
    <source>
        <dbReference type="SAM" id="Phobius"/>
    </source>
</evidence>
<dbReference type="RefSeq" id="WP_169259500.1">
    <property type="nucleotide sequence ID" value="NZ_WTVQ01000007.1"/>
</dbReference>
<feature type="domain" description="TadE-like" evidence="2">
    <location>
        <begin position="16"/>
        <end position="58"/>
    </location>
</feature>
<keyword evidence="4" id="KW-1185">Reference proteome</keyword>